<evidence type="ECO:0000313" key="2">
    <source>
        <dbReference type="EMBL" id="TYB30447.1"/>
    </source>
</evidence>
<evidence type="ECO:0000313" key="3">
    <source>
        <dbReference type="Proteomes" id="UP000324143"/>
    </source>
</evidence>
<feature type="transmembrane region" description="Helical" evidence="1">
    <location>
        <begin position="305"/>
        <end position="324"/>
    </location>
</feature>
<keyword evidence="1" id="KW-0472">Membrane</keyword>
<proteinExistence type="predicted"/>
<keyword evidence="3" id="KW-1185">Reference proteome</keyword>
<dbReference type="Proteomes" id="UP000324143">
    <property type="component" value="Unassembled WGS sequence"/>
</dbReference>
<keyword evidence="1" id="KW-1133">Transmembrane helix</keyword>
<accession>A0A5D0M9R6</accession>
<dbReference type="EMBL" id="VSIX01000135">
    <property type="protein sequence ID" value="TYB30447.1"/>
    <property type="molecule type" value="Genomic_DNA"/>
</dbReference>
<organism evidence="2 3">
    <name type="scientific">Candidatus Mcinerneyibacterium aminivorans</name>
    <dbReference type="NCBI Taxonomy" id="2703815"/>
    <lineage>
        <taxon>Bacteria</taxon>
        <taxon>Candidatus Macinerneyibacteriota</taxon>
        <taxon>Candidatus Mcinerneyibacteria</taxon>
        <taxon>Candidatus Mcinerneyibacteriales</taxon>
        <taxon>Candidatus Mcinerneyibacteriaceae</taxon>
        <taxon>Candidatus Mcinerneyibacterium</taxon>
    </lineage>
</organism>
<sequence>MNWEKIGDFLLSFKKKSIYLGMFILVSIPLIMKMSTRTYITEEVESIYDKVEEVYEYNQENPNDKQAIFVSIDFAPSSKAETSPMLNALLRHAFMRDIPVLGWAGVRTAADYGIERLNSVAKEYGKKYGEDYIYLGIAYPFLQAVLSLNSDVRIFSSTDYYGTDTYEIPIMKQFHSYNNIGLLVSISSTSLSELYIQYSNTLFDQDVAAGVTAVNAARLYPYLQSDQLVGMMGGLKGAAEYEQLVNKLEKKVIGEDVKNYLREFYKKKDPSEYEKKYYEPKFTETQLINKMNSRKLARMGMSSQAVAHFYVIILIIIANVGYFIKRKYE</sequence>
<name>A0A5D0M9R6_9BACT</name>
<gene>
    <name evidence="2" type="ORF">FXF47_09145</name>
</gene>
<evidence type="ECO:0000256" key="1">
    <source>
        <dbReference type="SAM" id="Phobius"/>
    </source>
</evidence>
<keyword evidence="1" id="KW-0812">Transmembrane</keyword>
<comment type="caution">
    <text evidence="2">The sequence shown here is derived from an EMBL/GenBank/DDBJ whole genome shotgun (WGS) entry which is preliminary data.</text>
</comment>
<protein>
    <submittedName>
        <fullName evidence="2">Uncharacterized protein</fullName>
    </submittedName>
</protein>
<dbReference type="AlphaFoldDB" id="A0A5D0M9R6"/>
<reference evidence="2" key="1">
    <citation type="submission" date="2019-08" db="EMBL/GenBank/DDBJ databases">
        <title>Genomic characterization of a novel candidate phylum (ARYD3) from a high temperature, high salinity tertiary oil reservoir in north central Oklahoma, USA.</title>
        <authorList>
            <person name="Youssef N.H."/>
            <person name="Yadav A."/>
            <person name="Elshahed M.S."/>
        </authorList>
    </citation>
    <scope>NUCLEOTIDE SEQUENCE [LARGE SCALE GENOMIC DNA]</scope>
    <source>
        <strain evidence="2">ARYD3</strain>
    </source>
</reference>